<reference evidence="2" key="1">
    <citation type="submission" date="2020-09" db="EMBL/GenBank/DDBJ databases">
        <title>A novel bacterium of genus Mangrovicoccus, isolated from South China Sea.</title>
        <authorList>
            <person name="Huang H."/>
            <person name="Mo K."/>
            <person name="Hu Y."/>
        </authorList>
    </citation>
    <scope>NUCLEOTIDE SEQUENCE</scope>
    <source>
        <strain evidence="2">HB182678</strain>
    </source>
</reference>
<evidence type="ECO:0000313" key="3">
    <source>
        <dbReference type="Proteomes" id="UP000609121"/>
    </source>
</evidence>
<protein>
    <submittedName>
        <fullName evidence="2">Efflux transporter periplasmic adaptor subunit</fullName>
    </submittedName>
</protein>
<comment type="caution">
    <text evidence="2">The sequence shown here is derived from an EMBL/GenBank/DDBJ whole genome shotgun (WGS) entry which is preliminary data.</text>
</comment>
<dbReference type="EMBL" id="JACVXA010000067">
    <property type="protein sequence ID" value="MBE3639996.1"/>
    <property type="molecule type" value="Genomic_DNA"/>
</dbReference>
<organism evidence="2 3">
    <name type="scientific">Mangrovicoccus algicola</name>
    <dbReference type="NCBI Taxonomy" id="2771008"/>
    <lineage>
        <taxon>Bacteria</taxon>
        <taxon>Pseudomonadati</taxon>
        <taxon>Pseudomonadota</taxon>
        <taxon>Alphaproteobacteria</taxon>
        <taxon>Rhodobacterales</taxon>
        <taxon>Paracoccaceae</taxon>
        <taxon>Mangrovicoccus</taxon>
    </lineage>
</organism>
<evidence type="ECO:0000313" key="2">
    <source>
        <dbReference type="EMBL" id="MBE3639996.1"/>
    </source>
</evidence>
<accession>A0A8J6Z1Q9</accession>
<keyword evidence="1" id="KW-0732">Signal</keyword>
<feature type="chain" id="PRO_5035232628" evidence="1">
    <location>
        <begin position="22"/>
        <end position="53"/>
    </location>
</feature>
<name>A0A8J6Z1Q9_9RHOB</name>
<keyword evidence="3" id="KW-1185">Reference proteome</keyword>
<dbReference type="AlphaFoldDB" id="A0A8J6Z1Q9"/>
<sequence>MSKTVIALALCATLAAPAGFADPATTGPGVLVSQAAGGTAGLGGGGAAAGAGA</sequence>
<gene>
    <name evidence="2" type="ORF">ICN82_17465</name>
</gene>
<feature type="signal peptide" evidence="1">
    <location>
        <begin position="1"/>
        <end position="21"/>
    </location>
</feature>
<dbReference type="Proteomes" id="UP000609121">
    <property type="component" value="Unassembled WGS sequence"/>
</dbReference>
<feature type="non-terminal residue" evidence="2">
    <location>
        <position position="53"/>
    </location>
</feature>
<evidence type="ECO:0000256" key="1">
    <source>
        <dbReference type="SAM" id="SignalP"/>
    </source>
</evidence>
<proteinExistence type="predicted"/>